<keyword evidence="2" id="KW-1185">Reference proteome</keyword>
<organism evidence="1 2">
    <name type="scientific">Trifolium medium</name>
    <dbReference type="NCBI Taxonomy" id="97028"/>
    <lineage>
        <taxon>Eukaryota</taxon>
        <taxon>Viridiplantae</taxon>
        <taxon>Streptophyta</taxon>
        <taxon>Embryophyta</taxon>
        <taxon>Tracheophyta</taxon>
        <taxon>Spermatophyta</taxon>
        <taxon>Magnoliopsida</taxon>
        <taxon>eudicotyledons</taxon>
        <taxon>Gunneridae</taxon>
        <taxon>Pentapetalae</taxon>
        <taxon>rosids</taxon>
        <taxon>fabids</taxon>
        <taxon>Fabales</taxon>
        <taxon>Fabaceae</taxon>
        <taxon>Papilionoideae</taxon>
        <taxon>50 kb inversion clade</taxon>
        <taxon>NPAAA clade</taxon>
        <taxon>Hologalegina</taxon>
        <taxon>IRL clade</taxon>
        <taxon>Trifolieae</taxon>
        <taxon>Trifolium</taxon>
    </lineage>
</organism>
<accession>A0A392QNX1</accession>
<feature type="non-terminal residue" evidence="1">
    <location>
        <position position="1"/>
    </location>
</feature>
<dbReference type="AlphaFoldDB" id="A0A392QNX1"/>
<dbReference type="Proteomes" id="UP000265520">
    <property type="component" value="Unassembled WGS sequence"/>
</dbReference>
<protein>
    <submittedName>
        <fullName evidence="1">Uncharacterized protein</fullName>
    </submittedName>
</protein>
<evidence type="ECO:0000313" key="2">
    <source>
        <dbReference type="Proteomes" id="UP000265520"/>
    </source>
</evidence>
<evidence type="ECO:0000313" key="1">
    <source>
        <dbReference type="EMBL" id="MCI25236.1"/>
    </source>
</evidence>
<sequence length="86" mass="9337">PVAAVTKPKSFAQALSNVEEDISISQLPIPSVRGDKVSVTITQTDWDQFGKTCHLGNSFLWARVSLSFALAKLMIREEFGLSAPST</sequence>
<reference evidence="1 2" key="1">
    <citation type="journal article" date="2018" name="Front. Plant Sci.">
        <title>Red Clover (Trifolium pratense) and Zigzag Clover (T. medium) - A Picture of Genomic Similarities and Differences.</title>
        <authorList>
            <person name="Dluhosova J."/>
            <person name="Istvanek J."/>
            <person name="Nedelnik J."/>
            <person name="Repkova J."/>
        </authorList>
    </citation>
    <scope>NUCLEOTIDE SEQUENCE [LARGE SCALE GENOMIC DNA]</scope>
    <source>
        <strain evidence="2">cv. 10/8</strain>
        <tissue evidence="1">Leaf</tissue>
    </source>
</reference>
<name>A0A392QNX1_9FABA</name>
<proteinExistence type="predicted"/>
<comment type="caution">
    <text evidence="1">The sequence shown here is derived from an EMBL/GenBank/DDBJ whole genome shotgun (WGS) entry which is preliminary data.</text>
</comment>
<dbReference type="EMBL" id="LXQA010146018">
    <property type="protein sequence ID" value="MCI25236.1"/>
    <property type="molecule type" value="Genomic_DNA"/>
</dbReference>